<dbReference type="Gene3D" id="1.10.1740.10">
    <property type="match status" value="1"/>
</dbReference>
<evidence type="ECO:0000259" key="6">
    <source>
        <dbReference type="Pfam" id="PF04542"/>
    </source>
</evidence>
<dbReference type="InterPro" id="IPR036388">
    <property type="entry name" value="WH-like_DNA-bd_sf"/>
</dbReference>
<keyword evidence="5" id="KW-0804">Transcription</keyword>
<dbReference type="Pfam" id="PF04542">
    <property type="entry name" value="Sigma70_r2"/>
    <property type="match status" value="1"/>
</dbReference>
<keyword evidence="9" id="KW-1185">Reference proteome</keyword>
<dbReference type="Gene3D" id="1.10.10.10">
    <property type="entry name" value="Winged helix-like DNA-binding domain superfamily/Winged helix DNA-binding domain"/>
    <property type="match status" value="1"/>
</dbReference>
<dbReference type="InterPro" id="IPR014284">
    <property type="entry name" value="RNA_pol_sigma-70_dom"/>
</dbReference>
<evidence type="ECO:0000256" key="1">
    <source>
        <dbReference type="ARBA" id="ARBA00010641"/>
    </source>
</evidence>
<reference evidence="8 9" key="1">
    <citation type="submission" date="2020-08" db="EMBL/GenBank/DDBJ databases">
        <title>Sequencing the genomes of 1000 actinobacteria strains.</title>
        <authorList>
            <person name="Klenk H.-P."/>
        </authorList>
    </citation>
    <scope>NUCLEOTIDE SEQUENCE [LARGE SCALE GENOMIC DNA]</scope>
    <source>
        <strain evidence="8 9">DSM 41654</strain>
    </source>
</reference>
<dbReference type="InterPro" id="IPR014325">
    <property type="entry name" value="RNA_pol_sigma-E_actinobac"/>
</dbReference>
<evidence type="ECO:0000313" key="8">
    <source>
        <dbReference type="EMBL" id="MBB4922406.1"/>
    </source>
</evidence>
<dbReference type="RefSeq" id="WP_184934586.1">
    <property type="nucleotide sequence ID" value="NZ_JACHJV010000001.1"/>
</dbReference>
<evidence type="ECO:0000256" key="5">
    <source>
        <dbReference type="ARBA" id="ARBA00023163"/>
    </source>
</evidence>
<gene>
    <name evidence="8" type="ORF">FHR34_001399</name>
</gene>
<dbReference type="InterPro" id="IPR013249">
    <property type="entry name" value="RNA_pol_sigma70_r4_t2"/>
</dbReference>
<comment type="similarity">
    <text evidence="1">Belongs to the sigma-70 factor family. ECF subfamily.</text>
</comment>
<dbReference type="SUPFAM" id="SSF88946">
    <property type="entry name" value="Sigma2 domain of RNA polymerase sigma factors"/>
    <property type="match status" value="1"/>
</dbReference>
<dbReference type="GO" id="GO:0006352">
    <property type="term" value="P:DNA-templated transcription initiation"/>
    <property type="evidence" value="ECO:0007669"/>
    <property type="project" value="InterPro"/>
</dbReference>
<dbReference type="CDD" id="cd06171">
    <property type="entry name" value="Sigma70_r4"/>
    <property type="match status" value="1"/>
</dbReference>
<dbReference type="Proteomes" id="UP000540506">
    <property type="component" value="Unassembled WGS sequence"/>
</dbReference>
<comment type="caution">
    <text evidence="8">The sequence shown here is derived from an EMBL/GenBank/DDBJ whole genome shotgun (WGS) entry which is preliminary data.</text>
</comment>
<keyword evidence="3" id="KW-0731">Sigma factor</keyword>
<keyword evidence="4" id="KW-0238">DNA-binding</keyword>
<dbReference type="InterPro" id="IPR013325">
    <property type="entry name" value="RNA_pol_sigma_r2"/>
</dbReference>
<dbReference type="InterPro" id="IPR013324">
    <property type="entry name" value="RNA_pol_sigma_r3/r4-like"/>
</dbReference>
<dbReference type="GO" id="GO:0003677">
    <property type="term" value="F:DNA binding"/>
    <property type="evidence" value="ECO:0007669"/>
    <property type="project" value="UniProtKB-KW"/>
</dbReference>
<dbReference type="EMBL" id="JACHJV010000001">
    <property type="protein sequence ID" value="MBB4922406.1"/>
    <property type="molecule type" value="Genomic_DNA"/>
</dbReference>
<dbReference type="PANTHER" id="PTHR43133:SF50">
    <property type="entry name" value="ECF RNA POLYMERASE SIGMA FACTOR SIGM"/>
    <property type="match status" value="1"/>
</dbReference>
<sequence length="170" mass="19010">MREPEGFQEYVRGRQRSLLRSAYLITGDPHLAHDLVQSALVRAWPRWERISRLENVDGYVYRVLVTTWTSWKRRRWHGEIPHGQVPDGAAVADPQDTSAERVTVAEALRALPPRQRAVVVLRFYADLTEAQTAEAMGCSVGTVKSQTAKALAALRRSAAAMTVERSGEAT</sequence>
<evidence type="ECO:0000256" key="4">
    <source>
        <dbReference type="ARBA" id="ARBA00023125"/>
    </source>
</evidence>
<dbReference type="GO" id="GO:0016987">
    <property type="term" value="F:sigma factor activity"/>
    <property type="evidence" value="ECO:0007669"/>
    <property type="project" value="UniProtKB-KW"/>
</dbReference>
<organism evidence="8 9">
    <name type="scientific">Kitasatospora kifunensis</name>
    <name type="common">Streptomyces kifunensis</name>
    <dbReference type="NCBI Taxonomy" id="58351"/>
    <lineage>
        <taxon>Bacteria</taxon>
        <taxon>Bacillati</taxon>
        <taxon>Actinomycetota</taxon>
        <taxon>Actinomycetes</taxon>
        <taxon>Kitasatosporales</taxon>
        <taxon>Streptomycetaceae</taxon>
        <taxon>Kitasatospora</taxon>
    </lineage>
</organism>
<accession>A0A7W7R079</accession>
<dbReference type="NCBIfam" id="TIGR02983">
    <property type="entry name" value="SigE-fam_strep"/>
    <property type="match status" value="1"/>
</dbReference>
<dbReference type="SUPFAM" id="SSF88659">
    <property type="entry name" value="Sigma3 and sigma4 domains of RNA polymerase sigma factors"/>
    <property type="match status" value="1"/>
</dbReference>
<feature type="domain" description="RNA polymerase sigma-70 region 2" evidence="6">
    <location>
        <begin position="14"/>
        <end position="76"/>
    </location>
</feature>
<dbReference type="NCBIfam" id="TIGR02937">
    <property type="entry name" value="sigma70-ECF"/>
    <property type="match status" value="1"/>
</dbReference>
<protein>
    <submittedName>
        <fullName evidence="8">RNA polymerase sigma-70 factor (Sigma-E family)</fullName>
    </submittedName>
</protein>
<keyword evidence="2" id="KW-0805">Transcription regulation</keyword>
<dbReference type="PANTHER" id="PTHR43133">
    <property type="entry name" value="RNA POLYMERASE ECF-TYPE SIGMA FACTO"/>
    <property type="match status" value="1"/>
</dbReference>
<name>A0A7W7R079_KITKI</name>
<evidence type="ECO:0000313" key="9">
    <source>
        <dbReference type="Proteomes" id="UP000540506"/>
    </source>
</evidence>
<dbReference type="AlphaFoldDB" id="A0A7W7R079"/>
<dbReference type="InterPro" id="IPR039425">
    <property type="entry name" value="RNA_pol_sigma-70-like"/>
</dbReference>
<dbReference type="InterPro" id="IPR007627">
    <property type="entry name" value="RNA_pol_sigma70_r2"/>
</dbReference>
<dbReference type="Pfam" id="PF08281">
    <property type="entry name" value="Sigma70_r4_2"/>
    <property type="match status" value="1"/>
</dbReference>
<evidence type="ECO:0000256" key="2">
    <source>
        <dbReference type="ARBA" id="ARBA00023015"/>
    </source>
</evidence>
<feature type="domain" description="RNA polymerase sigma factor 70 region 4 type 2" evidence="7">
    <location>
        <begin position="104"/>
        <end position="154"/>
    </location>
</feature>
<evidence type="ECO:0000259" key="7">
    <source>
        <dbReference type="Pfam" id="PF08281"/>
    </source>
</evidence>
<proteinExistence type="inferred from homology"/>
<evidence type="ECO:0000256" key="3">
    <source>
        <dbReference type="ARBA" id="ARBA00023082"/>
    </source>
</evidence>